<feature type="compositionally biased region" description="Polar residues" evidence="1">
    <location>
        <begin position="1"/>
        <end position="15"/>
    </location>
</feature>
<dbReference type="AlphaFoldDB" id="A0A267FAL5"/>
<dbReference type="Proteomes" id="UP000215902">
    <property type="component" value="Unassembled WGS sequence"/>
</dbReference>
<accession>A0A267FAL5</accession>
<gene>
    <name evidence="2" type="ORF">BOX15_Mlig028826g1</name>
</gene>
<feature type="compositionally biased region" description="Polar residues" evidence="1">
    <location>
        <begin position="93"/>
        <end position="124"/>
    </location>
</feature>
<protein>
    <submittedName>
        <fullName evidence="2">Uncharacterized protein</fullName>
    </submittedName>
</protein>
<dbReference type="PANTHER" id="PTHR14523">
    <property type="entry name" value="UNCHARACTERIZED PROTEIN C17ORF53 HOMOLOG"/>
    <property type="match status" value="1"/>
</dbReference>
<organism evidence="2 3">
    <name type="scientific">Macrostomum lignano</name>
    <dbReference type="NCBI Taxonomy" id="282301"/>
    <lineage>
        <taxon>Eukaryota</taxon>
        <taxon>Metazoa</taxon>
        <taxon>Spiralia</taxon>
        <taxon>Lophotrochozoa</taxon>
        <taxon>Platyhelminthes</taxon>
        <taxon>Rhabditophora</taxon>
        <taxon>Macrostomorpha</taxon>
        <taxon>Macrostomida</taxon>
        <taxon>Macrostomidae</taxon>
        <taxon>Macrostomum</taxon>
    </lineage>
</organism>
<keyword evidence="3" id="KW-1185">Reference proteome</keyword>
<feature type="compositionally biased region" description="Basic residues" evidence="1">
    <location>
        <begin position="126"/>
        <end position="144"/>
    </location>
</feature>
<dbReference type="PANTHER" id="PTHR14523:SF1">
    <property type="entry name" value="HOMOLOGOUS RECOMBINATION OB-FOLD PROTEIN"/>
    <property type="match status" value="1"/>
</dbReference>
<sequence>MSSSLFVLDNNSTDSDGGPEGRRPPPPQASRLGPAAFDDEDDALFASVPMPDFANDDNAGLEAAAADPAVTGALSYGADCEQRPQRPAPSTVPKRQQNRPASSVQASSDETVYPVAQSTQLPSRQQHPHQTPKPKPPSSHRRSSSGKFPGPAGRLPRLKVPPDSGRGGQGVANAFVEAARKLNAAASAAAAAAAASRREERAATAGAGASAVVAASSQTSTISNASSSSGIDEEASWCAAAADLGPGLCRYLSRYSIAESLRLASSGQLPRNKVPAMLVIVETMDPTAVDCAASVKDATGRLQATLHRQVFRDLRDRCNLARLWCSVGSPCLARISAVTISTSPWTILFESTIVPELHCNRIRLRLQQLLRLAMMKFNAWKLSACGRGLRRQSACLRVGTMFPPTQVALVLLVRLLLLKGSGLHLLERLSSIPSSISRILSLASLILSLINRIISLANLIPSLISRIRNLANLILSLISRIRNLANLILSLISRIRNLANLILSLISRIRNLANLILSILSLIRNLANLILSILSLIKINSSAAGSPRTLEYCKSPTGKHSKTTWMNYWPALWTIFEGYFCV</sequence>
<reference evidence="2 3" key="1">
    <citation type="submission" date="2017-06" db="EMBL/GenBank/DDBJ databases">
        <title>A platform for efficient transgenesis in Macrostomum lignano, a flatworm model organism for stem cell research.</title>
        <authorList>
            <person name="Berezikov E."/>
        </authorList>
    </citation>
    <scope>NUCLEOTIDE SEQUENCE [LARGE SCALE GENOMIC DNA]</scope>
    <source>
        <strain evidence="2">DV1</strain>
        <tissue evidence="2">Whole organism</tissue>
    </source>
</reference>
<evidence type="ECO:0000256" key="1">
    <source>
        <dbReference type="SAM" id="MobiDB-lite"/>
    </source>
</evidence>
<feature type="region of interest" description="Disordered" evidence="1">
    <location>
        <begin position="1"/>
        <end position="168"/>
    </location>
</feature>
<evidence type="ECO:0000313" key="3">
    <source>
        <dbReference type="Proteomes" id="UP000215902"/>
    </source>
</evidence>
<dbReference type="InterPro" id="IPR028045">
    <property type="entry name" value="HROB"/>
</dbReference>
<proteinExistence type="predicted"/>
<name>A0A267FAL5_9PLAT</name>
<evidence type="ECO:0000313" key="2">
    <source>
        <dbReference type="EMBL" id="PAA70830.1"/>
    </source>
</evidence>
<comment type="caution">
    <text evidence="2">The sequence shown here is derived from an EMBL/GenBank/DDBJ whole genome shotgun (WGS) entry which is preliminary data.</text>
</comment>
<dbReference type="GO" id="GO:0000725">
    <property type="term" value="P:recombinational repair"/>
    <property type="evidence" value="ECO:0007669"/>
    <property type="project" value="InterPro"/>
</dbReference>
<dbReference type="EMBL" id="NIVC01001204">
    <property type="protein sequence ID" value="PAA70830.1"/>
    <property type="molecule type" value="Genomic_DNA"/>
</dbReference>
<dbReference type="OrthoDB" id="21443at2759"/>